<sequence length="93" mass="9168">MGPSGRADQAAPFSVGAACPWAAPVGAAAKAANGSGPSATSRLEVFSSARFQDVDRPCPIRSSAAASLRLSVDPTPRTTRDGPSPAGAPAPPP</sequence>
<name>A0A5A8D0T2_CAFRO</name>
<feature type="region of interest" description="Disordered" evidence="1">
    <location>
        <begin position="62"/>
        <end position="93"/>
    </location>
</feature>
<reference evidence="2 3" key="1">
    <citation type="submission" date="2019-07" db="EMBL/GenBank/DDBJ databases">
        <title>Genomes of Cafeteria roenbergensis.</title>
        <authorList>
            <person name="Fischer M.G."/>
            <person name="Hackl T."/>
            <person name="Roman M."/>
        </authorList>
    </citation>
    <scope>NUCLEOTIDE SEQUENCE [LARGE SCALE GENOMIC DNA]</scope>
    <source>
        <strain evidence="2 3">Cflag</strain>
    </source>
</reference>
<comment type="caution">
    <text evidence="2">The sequence shown here is derived from an EMBL/GenBank/DDBJ whole genome shotgun (WGS) entry which is preliminary data.</text>
</comment>
<feature type="compositionally biased region" description="Low complexity" evidence="1">
    <location>
        <begin position="62"/>
        <end position="71"/>
    </location>
</feature>
<protein>
    <submittedName>
        <fullName evidence="2">Uncharacterized protein</fullName>
    </submittedName>
</protein>
<dbReference type="Proteomes" id="UP000325113">
    <property type="component" value="Unassembled WGS sequence"/>
</dbReference>
<dbReference type="AlphaFoldDB" id="A0A5A8D0T2"/>
<gene>
    <name evidence="2" type="ORF">FNF31_05619</name>
</gene>
<dbReference type="PROSITE" id="PS51257">
    <property type="entry name" value="PROKAR_LIPOPROTEIN"/>
    <property type="match status" value="1"/>
</dbReference>
<evidence type="ECO:0000256" key="1">
    <source>
        <dbReference type="SAM" id="MobiDB-lite"/>
    </source>
</evidence>
<proteinExistence type="predicted"/>
<accession>A0A5A8D0T2</accession>
<evidence type="ECO:0000313" key="2">
    <source>
        <dbReference type="EMBL" id="KAA0157980.1"/>
    </source>
</evidence>
<dbReference type="EMBL" id="VLTM01000073">
    <property type="protein sequence ID" value="KAA0157980.1"/>
    <property type="molecule type" value="Genomic_DNA"/>
</dbReference>
<organism evidence="2 3">
    <name type="scientific">Cafeteria roenbergensis</name>
    <name type="common">Marine flagellate</name>
    <dbReference type="NCBI Taxonomy" id="33653"/>
    <lineage>
        <taxon>Eukaryota</taxon>
        <taxon>Sar</taxon>
        <taxon>Stramenopiles</taxon>
        <taxon>Bigyra</taxon>
        <taxon>Opalozoa</taxon>
        <taxon>Bicosoecida</taxon>
        <taxon>Cafeteriaceae</taxon>
        <taxon>Cafeteria</taxon>
    </lineage>
</organism>
<evidence type="ECO:0000313" key="3">
    <source>
        <dbReference type="Proteomes" id="UP000325113"/>
    </source>
</evidence>